<sequence>MSIAVREPVPADADAIADVHVATWREAYAHLLPEAYFSADYVARRHRMWAHVLGEARADMAVRIADDAGEIVGLAWAGPADVLPSADAAPPRVRALYALYVLADRYGTGVGQALLDAALDGEPAMLWVAKENPRATAFYRRNGFRFDGVEQTDPQAPSITDARMVR</sequence>
<dbReference type="PANTHER" id="PTHR43877">
    <property type="entry name" value="AMINOALKYLPHOSPHONATE N-ACETYLTRANSFERASE-RELATED-RELATED"/>
    <property type="match status" value="1"/>
</dbReference>
<dbReference type="RefSeq" id="WP_215487201.1">
    <property type="nucleotide sequence ID" value="NZ_BAAAPJ010000002.1"/>
</dbReference>
<feature type="domain" description="N-acetyltransferase" evidence="3">
    <location>
        <begin position="3"/>
        <end position="166"/>
    </location>
</feature>
<evidence type="ECO:0000256" key="2">
    <source>
        <dbReference type="ARBA" id="ARBA00023315"/>
    </source>
</evidence>
<dbReference type="Gene3D" id="3.40.630.30">
    <property type="match status" value="1"/>
</dbReference>
<dbReference type="Proteomes" id="UP000740605">
    <property type="component" value="Unassembled WGS sequence"/>
</dbReference>
<keyword evidence="1" id="KW-0808">Transferase</keyword>
<evidence type="ECO:0000259" key="3">
    <source>
        <dbReference type="PROSITE" id="PS51186"/>
    </source>
</evidence>
<dbReference type="InterPro" id="IPR050832">
    <property type="entry name" value="Bact_Acetyltransf"/>
</dbReference>
<dbReference type="InterPro" id="IPR000182">
    <property type="entry name" value="GNAT_dom"/>
</dbReference>
<dbReference type="EMBL" id="JAFLHG010000006">
    <property type="protein sequence ID" value="MBT8797958.1"/>
    <property type="molecule type" value="Genomic_DNA"/>
</dbReference>
<evidence type="ECO:0000256" key="1">
    <source>
        <dbReference type="ARBA" id="ARBA00022679"/>
    </source>
</evidence>
<protein>
    <submittedName>
        <fullName evidence="4">GNAT family N-acetyltransferase</fullName>
    </submittedName>
</protein>
<name>A0ABS5XXX3_9MICO</name>
<dbReference type="InterPro" id="IPR016181">
    <property type="entry name" value="Acyl_CoA_acyltransferase"/>
</dbReference>
<gene>
    <name evidence="4" type="ORF">J0P97_07730</name>
</gene>
<evidence type="ECO:0000313" key="4">
    <source>
        <dbReference type="EMBL" id="MBT8797958.1"/>
    </source>
</evidence>
<keyword evidence="2" id="KW-0012">Acyltransferase</keyword>
<organism evidence="4 5">
    <name type="scientific">Microbacterium flavum</name>
    <dbReference type="NCBI Taxonomy" id="415216"/>
    <lineage>
        <taxon>Bacteria</taxon>
        <taxon>Bacillati</taxon>
        <taxon>Actinomycetota</taxon>
        <taxon>Actinomycetes</taxon>
        <taxon>Micrococcales</taxon>
        <taxon>Microbacteriaceae</taxon>
        <taxon>Microbacterium</taxon>
    </lineage>
</organism>
<evidence type="ECO:0000313" key="5">
    <source>
        <dbReference type="Proteomes" id="UP000740605"/>
    </source>
</evidence>
<dbReference type="SUPFAM" id="SSF55729">
    <property type="entry name" value="Acyl-CoA N-acyltransferases (Nat)"/>
    <property type="match status" value="1"/>
</dbReference>
<dbReference type="Pfam" id="PF00583">
    <property type="entry name" value="Acetyltransf_1"/>
    <property type="match status" value="1"/>
</dbReference>
<accession>A0ABS5XXX3</accession>
<dbReference type="CDD" id="cd04301">
    <property type="entry name" value="NAT_SF"/>
    <property type="match status" value="1"/>
</dbReference>
<comment type="caution">
    <text evidence="4">The sequence shown here is derived from an EMBL/GenBank/DDBJ whole genome shotgun (WGS) entry which is preliminary data.</text>
</comment>
<dbReference type="PROSITE" id="PS51186">
    <property type="entry name" value="GNAT"/>
    <property type="match status" value="1"/>
</dbReference>
<reference evidence="4 5" key="1">
    <citation type="submission" date="2021-03" db="EMBL/GenBank/DDBJ databases">
        <title>Microbacterium pauli sp. nov., isolated from microfiltered milk.</title>
        <authorList>
            <person name="Bellassi P."/>
            <person name="Fontana A."/>
            <person name="Callegari M.L."/>
            <person name="Lorenzo M."/>
            <person name="Cappa F."/>
        </authorList>
    </citation>
    <scope>NUCLEOTIDE SEQUENCE [LARGE SCALE GENOMIC DNA]</scope>
    <source>
        <strain evidence="4 5">DSM 18909</strain>
    </source>
</reference>
<keyword evidence="5" id="KW-1185">Reference proteome</keyword>
<proteinExistence type="predicted"/>